<gene>
    <name evidence="1" type="ORF">Rhow_002377</name>
</gene>
<proteinExistence type="predicted"/>
<sequence>MPRNRGQLNYNCIDVRLRLHRPKCWWEQTTATPTPLF</sequence>
<dbReference type="Proteomes" id="UP000287519">
    <property type="component" value="Unassembled WGS sequence"/>
</dbReference>
<dbReference type="EMBL" id="BHYM01000022">
    <property type="protein sequence ID" value="GCE38853.1"/>
    <property type="molecule type" value="Genomic_DNA"/>
</dbReference>
<comment type="caution">
    <text evidence="1">The sequence shown here is derived from an EMBL/GenBank/DDBJ whole genome shotgun (WGS) entry which is preliminary data.</text>
</comment>
<reference evidence="1 2" key="1">
    <citation type="submission" date="2018-11" db="EMBL/GenBank/DDBJ databases">
        <title>Microbial catabolism of amino acid.</title>
        <authorList>
            <person name="Hibi M."/>
            <person name="Ogawa J."/>
        </authorList>
    </citation>
    <scope>NUCLEOTIDE SEQUENCE [LARGE SCALE GENOMIC DNA]</scope>
    <source>
        <strain evidence="1 2">C31-06</strain>
    </source>
</reference>
<evidence type="ECO:0000313" key="2">
    <source>
        <dbReference type="Proteomes" id="UP000287519"/>
    </source>
</evidence>
<evidence type="ECO:0000313" key="1">
    <source>
        <dbReference type="EMBL" id="GCE38853.1"/>
    </source>
</evidence>
<keyword evidence="2" id="KW-1185">Reference proteome</keyword>
<dbReference type="AlphaFoldDB" id="A0A402C5I6"/>
<accession>A0A402C5I6</accession>
<protein>
    <submittedName>
        <fullName evidence="1">Uncharacterized protein</fullName>
    </submittedName>
</protein>
<organism evidence="1 2">
    <name type="scientific">Rhodococcus wratislaviensis</name>
    <name type="common">Tsukamurella wratislaviensis</name>
    <dbReference type="NCBI Taxonomy" id="44752"/>
    <lineage>
        <taxon>Bacteria</taxon>
        <taxon>Bacillati</taxon>
        <taxon>Actinomycetota</taxon>
        <taxon>Actinomycetes</taxon>
        <taxon>Mycobacteriales</taxon>
        <taxon>Nocardiaceae</taxon>
        <taxon>Rhodococcus</taxon>
    </lineage>
</organism>
<name>A0A402C5I6_RHOWR</name>